<dbReference type="GO" id="GO:0005615">
    <property type="term" value="C:extracellular space"/>
    <property type="evidence" value="ECO:0007669"/>
    <property type="project" value="TreeGrafter"/>
</dbReference>
<name>A0A8C8LVS0_ONCTS</name>
<keyword evidence="6" id="KW-1185">Reference proteome</keyword>
<dbReference type="InterPro" id="IPR036375">
    <property type="entry name" value="Hemopexin-like_dom_sf"/>
</dbReference>
<evidence type="ECO:0000313" key="5">
    <source>
        <dbReference type="Ensembl" id="ENSOTSP00005045298.1"/>
    </source>
</evidence>
<dbReference type="Pfam" id="PF01033">
    <property type="entry name" value="Somatomedin_B"/>
    <property type="match status" value="1"/>
</dbReference>
<dbReference type="PANTHER" id="PTHR22917:SF8">
    <property type="entry name" value="PROTEOGLYCAN 4 ISOFORM X1"/>
    <property type="match status" value="1"/>
</dbReference>
<dbReference type="GeneTree" id="ENSGT00530000063751"/>
<sequence>MVYSCSARCGEPFARGQPCRLCECDSGCVRYDTCCRDYQNHCGTSNSYLYEDSLQHFFMISDNANSNPDLCSDLPINRLANRTILIFKGHFFWTMDPRTKALCPARNVMEEFGIPSPIDSAITRTNCQGKSYIIKILMANGKKEPGYPKSVVSSFDGLTGTITAALSVSVTRRRPESVYFFKKRGTMQKYSYPAGSSPVCGKKSKSSTKKQSRGASGSFPSSVTSAVSVPSAKKADRYFLFAGPKS</sequence>
<evidence type="ECO:0000259" key="4">
    <source>
        <dbReference type="PROSITE" id="PS50958"/>
    </source>
</evidence>
<dbReference type="PANTHER" id="PTHR22917">
    <property type="entry name" value="HEMOPEXIN DOMAIN-CONTAINING PROTEIN"/>
    <property type="match status" value="1"/>
</dbReference>
<protein>
    <submittedName>
        <fullName evidence="5">Proteoglycan 4a</fullName>
    </submittedName>
</protein>
<evidence type="ECO:0000256" key="1">
    <source>
        <dbReference type="ARBA" id="ARBA00022729"/>
    </source>
</evidence>
<dbReference type="Ensembl" id="ENSOTST00005049260.2">
    <property type="protein sequence ID" value="ENSOTSP00005045298.1"/>
    <property type="gene ID" value="ENSOTSG00005021986.2"/>
</dbReference>
<dbReference type="Gene3D" id="2.110.10.10">
    <property type="entry name" value="Hemopexin-like domain"/>
    <property type="match status" value="1"/>
</dbReference>
<dbReference type="Gene3D" id="4.10.410.20">
    <property type="match status" value="1"/>
</dbReference>
<evidence type="ECO:0000256" key="2">
    <source>
        <dbReference type="ARBA" id="ARBA00023157"/>
    </source>
</evidence>
<dbReference type="PROSITE" id="PS00524">
    <property type="entry name" value="SMB_1"/>
    <property type="match status" value="1"/>
</dbReference>
<dbReference type="SUPFAM" id="SSF90188">
    <property type="entry name" value="Somatomedin B domain"/>
    <property type="match status" value="1"/>
</dbReference>
<dbReference type="AlphaFoldDB" id="A0A8C8LVS0"/>
<feature type="region of interest" description="Disordered" evidence="3">
    <location>
        <begin position="193"/>
        <end position="230"/>
    </location>
</feature>
<dbReference type="InterPro" id="IPR036024">
    <property type="entry name" value="Somatomedin_B-like_dom_sf"/>
</dbReference>
<reference evidence="5" key="1">
    <citation type="submission" date="2025-08" db="UniProtKB">
        <authorList>
            <consortium name="Ensembl"/>
        </authorList>
    </citation>
    <scope>IDENTIFICATION</scope>
</reference>
<dbReference type="SMART" id="SM00201">
    <property type="entry name" value="SO"/>
    <property type="match status" value="1"/>
</dbReference>
<feature type="compositionally biased region" description="Low complexity" evidence="3">
    <location>
        <begin position="214"/>
        <end position="230"/>
    </location>
</feature>
<accession>A0A8C8LVS0</accession>
<dbReference type="InterPro" id="IPR001212">
    <property type="entry name" value="Somatomedin_B_dom"/>
</dbReference>
<keyword evidence="1" id="KW-0732">Signal</keyword>
<evidence type="ECO:0000313" key="6">
    <source>
        <dbReference type="Proteomes" id="UP000694402"/>
    </source>
</evidence>
<organism evidence="5 6">
    <name type="scientific">Oncorhynchus tshawytscha</name>
    <name type="common">Chinook salmon</name>
    <name type="synonym">Salmo tshawytscha</name>
    <dbReference type="NCBI Taxonomy" id="74940"/>
    <lineage>
        <taxon>Eukaryota</taxon>
        <taxon>Metazoa</taxon>
        <taxon>Chordata</taxon>
        <taxon>Craniata</taxon>
        <taxon>Vertebrata</taxon>
        <taxon>Euteleostomi</taxon>
        <taxon>Actinopterygii</taxon>
        <taxon>Neopterygii</taxon>
        <taxon>Teleostei</taxon>
        <taxon>Protacanthopterygii</taxon>
        <taxon>Salmoniformes</taxon>
        <taxon>Salmonidae</taxon>
        <taxon>Salmoninae</taxon>
        <taxon>Oncorhynchus</taxon>
    </lineage>
</organism>
<dbReference type="SUPFAM" id="SSF50923">
    <property type="entry name" value="Hemopexin-like domain"/>
    <property type="match status" value="1"/>
</dbReference>
<keyword evidence="2" id="KW-1015">Disulfide bond</keyword>
<evidence type="ECO:0000256" key="3">
    <source>
        <dbReference type="SAM" id="MobiDB-lite"/>
    </source>
</evidence>
<reference evidence="5" key="2">
    <citation type="submission" date="2025-09" db="UniProtKB">
        <authorList>
            <consortium name="Ensembl"/>
        </authorList>
    </citation>
    <scope>IDENTIFICATION</scope>
</reference>
<feature type="compositionally biased region" description="Basic residues" evidence="3">
    <location>
        <begin position="202"/>
        <end position="212"/>
    </location>
</feature>
<feature type="domain" description="SMB" evidence="4">
    <location>
        <begin position="1"/>
        <end position="46"/>
    </location>
</feature>
<dbReference type="Proteomes" id="UP000694402">
    <property type="component" value="Unassembled WGS sequence"/>
</dbReference>
<dbReference type="PROSITE" id="PS50958">
    <property type="entry name" value="SMB_2"/>
    <property type="match status" value="1"/>
</dbReference>
<dbReference type="InterPro" id="IPR051298">
    <property type="entry name" value="Heme_transport/Cell_adhesion"/>
</dbReference>
<proteinExistence type="predicted"/>